<dbReference type="PROSITE" id="PS51677">
    <property type="entry name" value="NODB"/>
    <property type="match status" value="1"/>
</dbReference>
<dbReference type="InterPro" id="IPR002509">
    <property type="entry name" value="NODB_dom"/>
</dbReference>
<dbReference type="InterPro" id="IPR050248">
    <property type="entry name" value="Polysacc_deacetylase_ArnD"/>
</dbReference>
<accession>A0A1A9LEU9</accession>
<evidence type="ECO:0000256" key="2">
    <source>
        <dbReference type="ARBA" id="ARBA00022801"/>
    </source>
</evidence>
<evidence type="ECO:0000256" key="1">
    <source>
        <dbReference type="ARBA" id="ARBA00022723"/>
    </source>
</evidence>
<comment type="caution">
    <text evidence="4">The sequence shown here is derived from an EMBL/GenBank/DDBJ whole genome shotgun (WGS) entry which is preliminary data.</text>
</comment>
<dbReference type="OrthoDB" id="9812065at2"/>
<dbReference type="GO" id="GO:0016810">
    <property type="term" value="F:hydrolase activity, acting on carbon-nitrogen (but not peptide) bonds"/>
    <property type="evidence" value="ECO:0007669"/>
    <property type="project" value="InterPro"/>
</dbReference>
<protein>
    <submittedName>
        <fullName evidence="4">Polysaccharide deacetylase</fullName>
    </submittedName>
</protein>
<dbReference type="RefSeq" id="WP_068761431.1">
    <property type="nucleotide sequence ID" value="NZ_LXIE01000010.1"/>
</dbReference>
<dbReference type="GO" id="GO:0016020">
    <property type="term" value="C:membrane"/>
    <property type="evidence" value="ECO:0007669"/>
    <property type="project" value="TreeGrafter"/>
</dbReference>
<organism evidence="4 5">
    <name type="scientific">Aequorivita soesokkakensis</name>
    <dbReference type="NCBI Taxonomy" id="1385699"/>
    <lineage>
        <taxon>Bacteria</taxon>
        <taxon>Pseudomonadati</taxon>
        <taxon>Bacteroidota</taxon>
        <taxon>Flavobacteriia</taxon>
        <taxon>Flavobacteriales</taxon>
        <taxon>Flavobacteriaceae</taxon>
        <taxon>Aequorivita</taxon>
    </lineage>
</organism>
<dbReference type="STRING" id="1385699.A7A78_11135"/>
<dbReference type="PANTHER" id="PTHR10587:SF133">
    <property type="entry name" value="CHITIN DEACETYLASE 1-RELATED"/>
    <property type="match status" value="1"/>
</dbReference>
<keyword evidence="5" id="KW-1185">Reference proteome</keyword>
<name>A0A1A9LEU9_9FLAO</name>
<dbReference type="GO" id="GO:0046872">
    <property type="term" value="F:metal ion binding"/>
    <property type="evidence" value="ECO:0007669"/>
    <property type="project" value="UniProtKB-KW"/>
</dbReference>
<dbReference type="SUPFAM" id="SSF88713">
    <property type="entry name" value="Glycoside hydrolase/deacetylase"/>
    <property type="match status" value="1"/>
</dbReference>
<feature type="domain" description="NodB homology" evidence="3">
    <location>
        <begin position="21"/>
        <end position="196"/>
    </location>
</feature>
<dbReference type="AlphaFoldDB" id="A0A1A9LEU9"/>
<dbReference type="CDD" id="cd10917">
    <property type="entry name" value="CE4_NodB_like_6s_7s"/>
    <property type="match status" value="1"/>
</dbReference>
<dbReference type="GO" id="GO:0005975">
    <property type="term" value="P:carbohydrate metabolic process"/>
    <property type="evidence" value="ECO:0007669"/>
    <property type="project" value="InterPro"/>
</dbReference>
<proteinExistence type="predicted"/>
<dbReference type="InterPro" id="IPR011330">
    <property type="entry name" value="Glyco_hydro/deAcase_b/a-brl"/>
</dbReference>
<dbReference type="PANTHER" id="PTHR10587">
    <property type="entry name" value="GLYCOSYL TRANSFERASE-RELATED"/>
    <property type="match status" value="1"/>
</dbReference>
<gene>
    <name evidence="4" type="ORF">A7A78_11135</name>
</gene>
<evidence type="ECO:0000313" key="4">
    <source>
        <dbReference type="EMBL" id="OAD91798.1"/>
    </source>
</evidence>
<keyword evidence="1" id="KW-0479">Metal-binding</keyword>
<keyword evidence="2" id="KW-0378">Hydrolase</keyword>
<dbReference type="Proteomes" id="UP000077552">
    <property type="component" value="Unassembled WGS sequence"/>
</dbReference>
<sequence length="202" mass="23290">MPRFIQRLYPERIWAFSHIKDSVFLTFDDGPISEVTPWVLDELKKHNAKTTFFCIGENVKKHPEIFERILSEGHSVGNHTFNHLKGINTETSKYIENTLLAEKLIDSKLFRPPYGKITSKQAKTLQNKGFKIVMWDVLSYDYDGSVSEEKCLKNVINNIKPGSVVVFHDSLKAEKNLRYVLPKVLEFIGEKGLLCNSIKQNF</sequence>
<evidence type="ECO:0000313" key="5">
    <source>
        <dbReference type="Proteomes" id="UP000077552"/>
    </source>
</evidence>
<dbReference type="Pfam" id="PF01522">
    <property type="entry name" value="Polysacc_deac_1"/>
    <property type="match status" value="1"/>
</dbReference>
<dbReference type="EMBL" id="LXIE01000010">
    <property type="protein sequence ID" value="OAD91798.1"/>
    <property type="molecule type" value="Genomic_DNA"/>
</dbReference>
<evidence type="ECO:0000259" key="3">
    <source>
        <dbReference type="PROSITE" id="PS51677"/>
    </source>
</evidence>
<reference evidence="4 5" key="1">
    <citation type="submission" date="2016-05" db="EMBL/GenBank/DDBJ databases">
        <title>Genome sequencing of Vitellibacter soesokkakensis RSSK-12.</title>
        <authorList>
            <person name="Thevarajoo S."/>
            <person name="Selvaratnam C."/>
            <person name="Goh K.M."/>
            <person name="Chan K.-G."/>
            <person name="Chong C.S."/>
        </authorList>
    </citation>
    <scope>NUCLEOTIDE SEQUENCE [LARGE SCALE GENOMIC DNA]</scope>
    <source>
        <strain evidence="4 5">RSSK-12</strain>
    </source>
</reference>
<dbReference type="Gene3D" id="3.20.20.370">
    <property type="entry name" value="Glycoside hydrolase/deacetylase"/>
    <property type="match status" value="1"/>
</dbReference>